<name>A0A8H6I4W4_9AGAR</name>
<proteinExistence type="predicted"/>
<dbReference type="EMBL" id="JACGCI010000020">
    <property type="protein sequence ID" value="KAF6757962.1"/>
    <property type="molecule type" value="Genomic_DNA"/>
</dbReference>
<evidence type="ECO:0000313" key="2">
    <source>
        <dbReference type="Proteomes" id="UP000521943"/>
    </source>
</evidence>
<protein>
    <submittedName>
        <fullName evidence="1">Uncharacterized protein</fullName>
    </submittedName>
</protein>
<dbReference type="Proteomes" id="UP000521943">
    <property type="component" value="Unassembled WGS sequence"/>
</dbReference>
<dbReference type="AlphaFoldDB" id="A0A8H6I4W4"/>
<comment type="caution">
    <text evidence="1">The sequence shown here is derived from an EMBL/GenBank/DDBJ whole genome shotgun (WGS) entry which is preliminary data.</text>
</comment>
<accession>A0A8H6I4W4</accession>
<organism evidence="1 2">
    <name type="scientific">Ephemerocybe angulata</name>
    <dbReference type="NCBI Taxonomy" id="980116"/>
    <lineage>
        <taxon>Eukaryota</taxon>
        <taxon>Fungi</taxon>
        <taxon>Dikarya</taxon>
        <taxon>Basidiomycota</taxon>
        <taxon>Agaricomycotina</taxon>
        <taxon>Agaricomycetes</taxon>
        <taxon>Agaricomycetidae</taxon>
        <taxon>Agaricales</taxon>
        <taxon>Agaricineae</taxon>
        <taxon>Psathyrellaceae</taxon>
        <taxon>Ephemerocybe</taxon>
    </lineage>
</organism>
<reference evidence="1 2" key="1">
    <citation type="submission" date="2020-07" db="EMBL/GenBank/DDBJ databases">
        <title>Comparative genomics of pyrophilous fungi reveals a link between fire events and developmental genes.</title>
        <authorList>
            <consortium name="DOE Joint Genome Institute"/>
            <person name="Steindorff A.S."/>
            <person name="Carver A."/>
            <person name="Calhoun S."/>
            <person name="Stillman K."/>
            <person name="Liu H."/>
            <person name="Lipzen A."/>
            <person name="Pangilinan J."/>
            <person name="Labutti K."/>
            <person name="Bruns T.D."/>
            <person name="Grigoriev I.V."/>
        </authorList>
    </citation>
    <scope>NUCLEOTIDE SEQUENCE [LARGE SCALE GENOMIC DNA]</scope>
    <source>
        <strain evidence="1 2">CBS 144469</strain>
    </source>
</reference>
<gene>
    <name evidence="1" type="ORF">DFP72DRAFT_1065216</name>
</gene>
<keyword evidence="2" id="KW-1185">Reference proteome</keyword>
<evidence type="ECO:0000313" key="1">
    <source>
        <dbReference type="EMBL" id="KAF6757962.1"/>
    </source>
</evidence>
<sequence>MARDPRWPELSWLRASSPRTAYVDNGLHSNISSLPAPPALTVPISDPDFKAVEIIYNATNASLPTLDINETFTVVAQNHPERDIAQLGWHGLNYPGRRARHVGMRDEDVVVDLETVNSQGEEVLA</sequence>